<dbReference type="GO" id="GO:0043190">
    <property type="term" value="C:ATP-binding cassette (ABC) transporter complex"/>
    <property type="evidence" value="ECO:0007669"/>
    <property type="project" value="InterPro"/>
</dbReference>
<evidence type="ECO:0000313" key="10">
    <source>
        <dbReference type="Proteomes" id="UP000572680"/>
    </source>
</evidence>
<comment type="similarity">
    <text evidence="7">Belongs to the binding-protein-dependent transport system permease family.</text>
</comment>
<dbReference type="InterPro" id="IPR043429">
    <property type="entry name" value="ArtM/GltK/GlnP/TcyL/YhdX-like"/>
</dbReference>
<keyword evidence="4 7" id="KW-0812">Transmembrane</keyword>
<name>A0A7W3LSF5_ACTNM</name>
<evidence type="ECO:0000313" key="9">
    <source>
        <dbReference type="EMBL" id="MBA8953453.1"/>
    </source>
</evidence>
<dbReference type="PROSITE" id="PS50928">
    <property type="entry name" value="ABC_TM1"/>
    <property type="match status" value="1"/>
</dbReference>
<evidence type="ECO:0000256" key="3">
    <source>
        <dbReference type="ARBA" id="ARBA00022475"/>
    </source>
</evidence>
<dbReference type="GO" id="GO:0006865">
    <property type="term" value="P:amino acid transport"/>
    <property type="evidence" value="ECO:0007669"/>
    <property type="project" value="TreeGrafter"/>
</dbReference>
<feature type="transmembrane region" description="Helical" evidence="7">
    <location>
        <begin position="190"/>
        <end position="211"/>
    </location>
</feature>
<evidence type="ECO:0000256" key="1">
    <source>
        <dbReference type="ARBA" id="ARBA00004651"/>
    </source>
</evidence>
<evidence type="ECO:0000256" key="4">
    <source>
        <dbReference type="ARBA" id="ARBA00022692"/>
    </source>
</evidence>
<dbReference type="GO" id="GO:0022857">
    <property type="term" value="F:transmembrane transporter activity"/>
    <property type="evidence" value="ECO:0007669"/>
    <property type="project" value="InterPro"/>
</dbReference>
<dbReference type="AlphaFoldDB" id="A0A7W3LSF5"/>
<keyword evidence="5 7" id="KW-1133">Transmembrane helix</keyword>
<dbReference type="RefSeq" id="WP_182845598.1">
    <property type="nucleotide sequence ID" value="NZ_BAAALP010000001.1"/>
</dbReference>
<sequence>MNEGGALWDAPGPRARRRSRLCGLLFVTALAAAGWWVLAALAGRNQLTAQKWRPFVDDARVWTEFLLPGLGNTLTAAALAMLAALPLGVSLAIARLSRRGWIAGPAGALVDVLRAIPVLMLMLLCNQAYALFTPLAPERRPLVAVVSALALFNAAVLTEIIRAGILALPRGQSDAAHSLGLRKHQVMTRILLPQAITAMLPALVAQLVVLVKDTALGGEMLGFGELLQQTRVITANYGANTIATLTVVALLFIAVNLVPTRAAGALERRLRRGRRTTGTRAGATTETGEQVLMPLAASPRDRHR</sequence>
<dbReference type="NCBIfam" id="TIGR01726">
    <property type="entry name" value="HEQRo_perm_3TM"/>
    <property type="match status" value="1"/>
</dbReference>
<feature type="transmembrane region" description="Helical" evidence="7">
    <location>
        <begin position="106"/>
        <end position="130"/>
    </location>
</feature>
<dbReference type="PANTHER" id="PTHR30614:SF21">
    <property type="entry name" value="AMINO ACID ABC TRANSPORTER PERMEASE"/>
    <property type="match status" value="1"/>
</dbReference>
<evidence type="ECO:0000256" key="2">
    <source>
        <dbReference type="ARBA" id="ARBA00022448"/>
    </source>
</evidence>
<proteinExistence type="inferred from homology"/>
<feature type="domain" description="ABC transmembrane type-1" evidence="8">
    <location>
        <begin position="70"/>
        <end position="259"/>
    </location>
</feature>
<dbReference type="InterPro" id="IPR000515">
    <property type="entry name" value="MetI-like"/>
</dbReference>
<dbReference type="InterPro" id="IPR010065">
    <property type="entry name" value="AA_ABC_transptr_permease_3TM"/>
</dbReference>
<evidence type="ECO:0000256" key="5">
    <source>
        <dbReference type="ARBA" id="ARBA00022989"/>
    </source>
</evidence>
<evidence type="ECO:0000256" key="7">
    <source>
        <dbReference type="RuleBase" id="RU363032"/>
    </source>
</evidence>
<keyword evidence="3" id="KW-1003">Cell membrane</keyword>
<dbReference type="EMBL" id="JACJIA010000006">
    <property type="protein sequence ID" value="MBA8953453.1"/>
    <property type="molecule type" value="Genomic_DNA"/>
</dbReference>
<evidence type="ECO:0000259" key="8">
    <source>
        <dbReference type="PROSITE" id="PS50928"/>
    </source>
</evidence>
<feature type="transmembrane region" description="Helical" evidence="7">
    <location>
        <begin position="74"/>
        <end position="94"/>
    </location>
</feature>
<feature type="transmembrane region" description="Helical" evidence="7">
    <location>
        <begin position="142"/>
        <end position="169"/>
    </location>
</feature>
<evidence type="ECO:0000256" key="6">
    <source>
        <dbReference type="ARBA" id="ARBA00023136"/>
    </source>
</evidence>
<gene>
    <name evidence="9" type="ORF">HNR61_005103</name>
</gene>
<feature type="transmembrane region" description="Helical" evidence="7">
    <location>
        <begin position="21"/>
        <end position="42"/>
    </location>
</feature>
<dbReference type="Pfam" id="PF00528">
    <property type="entry name" value="BPD_transp_1"/>
    <property type="match status" value="1"/>
</dbReference>
<dbReference type="Gene3D" id="1.10.3720.10">
    <property type="entry name" value="MetI-like"/>
    <property type="match status" value="1"/>
</dbReference>
<dbReference type="InterPro" id="IPR035906">
    <property type="entry name" value="MetI-like_sf"/>
</dbReference>
<feature type="transmembrane region" description="Helical" evidence="7">
    <location>
        <begin position="242"/>
        <end position="266"/>
    </location>
</feature>
<dbReference type="SUPFAM" id="SSF161098">
    <property type="entry name" value="MetI-like"/>
    <property type="match status" value="1"/>
</dbReference>
<keyword evidence="2 7" id="KW-0813">Transport</keyword>
<dbReference type="PANTHER" id="PTHR30614">
    <property type="entry name" value="MEMBRANE COMPONENT OF AMINO ACID ABC TRANSPORTER"/>
    <property type="match status" value="1"/>
</dbReference>
<organism evidence="9 10">
    <name type="scientific">Actinomadura namibiensis</name>
    <dbReference type="NCBI Taxonomy" id="182080"/>
    <lineage>
        <taxon>Bacteria</taxon>
        <taxon>Bacillati</taxon>
        <taxon>Actinomycetota</taxon>
        <taxon>Actinomycetes</taxon>
        <taxon>Streptosporangiales</taxon>
        <taxon>Thermomonosporaceae</taxon>
        <taxon>Actinomadura</taxon>
    </lineage>
</organism>
<reference evidence="9 10" key="1">
    <citation type="submission" date="2020-08" db="EMBL/GenBank/DDBJ databases">
        <title>Genomic Encyclopedia of Type Strains, Phase IV (KMG-IV): sequencing the most valuable type-strain genomes for metagenomic binning, comparative biology and taxonomic classification.</title>
        <authorList>
            <person name="Goeker M."/>
        </authorList>
    </citation>
    <scope>NUCLEOTIDE SEQUENCE [LARGE SCALE GENOMIC DNA]</scope>
    <source>
        <strain evidence="9 10">DSM 44197</strain>
    </source>
</reference>
<dbReference type="Proteomes" id="UP000572680">
    <property type="component" value="Unassembled WGS sequence"/>
</dbReference>
<dbReference type="CDD" id="cd06261">
    <property type="entry name" value="TM_PBP2"/>
    <property type="match status" value="1"/>
</dbReference>
<keyword evidence="10" id="KW-1185">Reference proteome</keyword>
<comment type="subcellular location">
    <subcellularLocation>
        <location evidence="1 7">Cell membrane</location>
        <topology evidence="1 7">Multi-pass membrane protein</topology>
    </subcellularLocation>
</comment>
<accession>A0A7W3LSF5</accession>
<comment type="caution">
    <text evidence="9">The sequence shown here is derived from an EMBL/GenBank/DDBJ whole genome shotgun (WGS) entry which is preliminary data.</text>
</comment>
<protein>
    <submittedName>
        <fullName evidence="9">Glutamate transport system permease protein</fullName>
    </submittedName>
</protein>
<keyword evidence="6 7" id="KW-0472">Membrane</keyword>